<evidence type="ECO:0000313" key="3">
    <source>
        <dbReference type="Proteomes" id="UP000799764"/>
    </source>
</evidence>
<protein>
    <submittedName>
        <fullName evidence="2">Uncharacterized protein</fullName>
    </submittedName>
</protein>
<keyword evidence="3" id="KW-1185">Reference proteome</keyword>
<gene>
    <name evidence="2" type="ORF">P171DRAFT_205639</name>
</gene>
<name>A0A9P4PRT9_9PLEO</name>
<dbReference type="EMBL" id="MU001495">
    <property type="protein sequence ID" value="KAF2448083.1"/>
    <property type="molecule type" value="Genomic_DNA"/>
</dbReference>
<comment type="caution">
    <text evidence="2">The sequence shown here is derived from an EMBL/GenBank/DDBJ whole genome shotgun (WGS) entry which is preliminary data.</text>
</comment>
<dbReference type="AlphaFoldDB" id="A0A9P4PRT9"/>
<evidence type="ECO:0000313" key="2">
    <source>
        <dbReference type="EMBL" id="KAF2448083.1"/>
    </source>
</evidence>
<feature type="region of interest" description="Disordered" evidence="1">
    <location>
        <begin position="58"/>
        <end position="80"/>
    </location>
</feature>
<accession>A0A9P4PRT9</accession>
<evidence type="ECO:0000256" key="1">
    <source>
        <dbReference type="SAM" id="MobiDB-lite"/>
    </source>
</evidence>
<dbReference type="Proteomes" id="UP000799764">
    <property type="component" value="Unassembled WGS sequence"/>
</dbReference>
<proteinExistence type="predicted"/>
<organism evidence="2 3">
    <name type="scientific">Karstenula rhodostoma CBS 690.94</name>
    <dbReference type="NCBI Taxonomy" id="1392251"/>
    <lineage>
        <taxon>Eukaryota</taxon>
        <taxon>Fungi</taxon>
        <taxon>Dikarya</taxon>
        <taxon>Ascomycota</taxon>
        <taxon>Pezizomycotina</taxon>
        <taxon>Dothideomycetes</taxon>
        <taxon>Pleosporomycetidae</taxon>
        <taxon>Pleosporales</taxon>
        <taxon>Massarineae</taxon>
        <taxon>Didymosphaeriaceae</taxon>
        <taxon>Karstenula</taxon>
    </lineage>
</organism>
<reference evidence="2" key="1">
    <citation type="journal article" date="2020" name="Stud. Mycol.">
        <title>101 Dothideomycetes genomes: a test case for predicting lifestyles and emergence of pathogens.</title>
        <authorList>
            <person name="Haridas S."/>
            <person name="Albert R."/>
            <person name="Binder M."/>
            <person name="Bloem J."/>
            <person name="Labutti K."/>
            <person name="Salamov A."/>
            <person name="Andreopoulos B."/>
            <person name="Baker S."/>
            <person name="Barry K."/>
            <person name="Bills G."/>
            <person name="Bluhm B."/>
            <person name="Cannon C."/>
            <person name="Castanera R."/>
            <person name="Culley D."/>
            <person name="Daum C."/>
            <person name="Ezra D."/>
            <person name="Gonzalez J."/>
            <person name="Henrissat B."/>
            <person name="Kuo A."/>
            <person name="Liang C."/>
            <person name="Lipzen A."/>
            <person name="Lutzoni F."/>
            <person name="Magnuson J."/>
            <person name="Mondo S."/>
            <person name="Nolan M."/>
            <person name="Ohm R."/>
            <person name="Pangilinan J."/>
            <person name="Park H.-J."/>
            <person name="Ramirez L."/>
            <person name="Alfaro M."/>
            <person name="Sun H."/>
            <person name="Tritt A."/>
            <person name="Yoshinaga Y."/>
            <person name="Zwiers L.-H."/>
            <person name="Turgeon B."/>
            <person name="Goodwin S."/>
            <person name="Spatafora J."/>
            <person name="Crous P."/>
            <person name="Grigoriev I."/>
        </authorList>
    </citation>
    <scope>NUCLEOTIDE SEQUENCE</scope>
    <source>
        <strain evidence="2">CBS 690.94</strain>
    </source>
</reference>
<sequence>MQTMPSWKEQSVMREKPRMPWIRPSARVFCMCASNLLHFPRLPWPHSAINLPSLNSMPRRSTATVPAPHELNSPRKRSFVPHYHHLPGQPSLLPMRNLPPQPSHHLQRPRKEIRRDVEFTHPLKPTPQHLDNFVFLFAVALEYLHLALRAREDACRCANDGDADGAVLTKFTGKREEYVGQLFDIVGCDFSRVGDGEMG</sequence>